<dbReference type="EMBL" id="JAUSZI010000002">
    <property type="protein sequence ID" value="MDQ1032791.1"/>
    <property type="molecule type" value="Genomic_DNA"/>
</dbReference>
<reference evidence="2 3" key="1">
    <citation type="submission" date="2023-07" db="EMBL/GenBank/DDBJ databases">
        <title>Comparative genomics of wheat-associated soil bacteria to identify genetic determinants of phenazine resistance.</title>
        <authorList>
            <person name="Mouncey N."/>
        </authorList>
    </citation>
    <scope>NUCLEOTIDE SEQUENCE [LARGE SCALE GENOMIC DNA]</scope>
    <source>
        <strain evidence="2 3">V2I4</strain>
    </source>
</reference>
<evidence type="ECO:0000313" key="2">
    <source>
        <dbReference type="EMBL" id="MDQ1032791.1"/>
    </source>
</evidence>
<dbReference type="PROSITE" id="PS50531">
    <property type="entry name" value="HTH_IS21"/>
    <property type="match status" value="1"/>
</dbReference>
<dbReference type="Proteomes" id="UP001230328">
    <property type="component" value="Unassembled WGS sequence"/>
</dbReference>
<evidence type="ECO:0000259" key="1">
    <source>
        <dbReference type="PROSITE" id="PS50531"/>
    </source>
</evidence>
<dbReference type="InterPro" id="IPR002560">
    <property type="entry name" value="Transposase_DDE"/>
</dbReference>
<protein>
    <submittedName>
        <fullName evidence="2">Transposase</fullName>
    </submittedName>
</protein>
<sequence length="444" mass="49898">MLIELSVRRLYCENATCGKVTFVEQVPGLTVRYQRRTPLLQHMVEAVGVLLAGRGGARMLRVLDVALSRCTVLSQLMRIPLPLLQAPRVLGVDDFALYRDTYGTLLVDATTRLPLTLWEGRDAEQLSHWLRGHPGAEVVCRDGSLTYRQGIADGAPEAVQVSDRFHLWQDLSHRVQEIAAAHRGCLPAARSPAEETAPSSTELSVEDAAAHTRAGRHARRLFEAVHTLTDTGRSYSAAARELALDRKTVRKYAHARSWQEVMRRPPRRPSTLDPYLDYLQQRWDEGEHSAKHLHQELLGKGYLGHYQRVKMAVAPLRRGLPLDQPRERPPSPREAARWITTHPDRRSLHVSHRLHRLVEHCPELKRTHDLARRFANMLDNRDASSLPSWLDELSHSGLAPLAGIAGALREDQHAVAQGIATTYNSGVNEGRITDVKLQKRLMAG</sequence>
<comment type="caution">
    <text evidence="2">The sequence shown here is derived from an EMBL/GenBank/DDBJ whole genome shotgun (WGS) entry which is preliminary data.</text>
</comment>
<proteinExistence type="predicted"/>
<name>A0ABU0TAE7_9ACTN</name>
<organism evidence="2 3">
    <name type="scientific">Streptomyces umbrinus</name>
    <dbReference type="NCBI Taxonomy" id="67370"/>
    <lineage>
        <taxon>Bacteria</taxon>
        <taxon>Bacillati</taxon>
        <taxon>Actinomycetota</taxon>
        <taxon>Actinomycetes</taxon>
        <taxon>Kitasatosporales</taxon>
        <taxon>Streptomycetaceae</taxon>
        <taxon>Streptomyces</taxon>
        <taxon>Streptomyces phaeochromogenes group</taxon>
    </lineage>
</organism>
<accession>A0ABU0TAE7</accession>
<dbReference type="PANTHER" id="PTHR33498">
    <property type="entry name" value="TRANSPOSASE FOR INSERTION SEQUENCE ELEMENT IS1557"/>
    <property type="match status" value="1"/>
</dbReference>
<dbReference type="NCBIfam" id="NF033550">
    <property type="entry name" value="transpos_ISL3"/>
    <property type="match status" value="1"/>
</dbReference>
<dbReference type="PANTHER" id="PTHR33498:SF1">
    <property type="entry name" value="TRANSPOSASE FOR INSERTION SEQUENCE ELEMENT IS1557"/>
    <property type="match status" value="1"/>
</dbReference>
<feature type="domain" description="HTH IS21-type" evidence="1">
    <location>
        <begin position="220"/>
        <end position="283"/>
    </location>
</feature>
<dbReference type="InterPro" id="IPR047951">
    <property type="entry name" value="Transpos_ISL3"/>
</dbReference>
<dbReference type="InterPro" id="IPR017894">
    <property type="entry name" value="HTH_IS21_transposase_type"/>
</dbReference>
<dbReference type="Pfam" id="PF01610">
    <property type="entry name" value="DDE_Tnp_ISL3"/>
    <property type="match status" value="2"/>
</dbReference>
<evidence type="ECO:0000313" key="3">
    <source>
        <dbReference type="Proteomes" id="UP001230328"/>
    </source>
</evidence>
<keyword evidence="3" id="KW-1185">Reference proteome</keyword>
<gene>
    <name evidence="2" type="ORF">QF035_010373</name>
</gene>